<dbReference type="SUPFAM" id="SSF56712">
    <property type="entry name" value="Prokaryotic type I DNA topoisomerase"/>
    <property type="match status" value="1"/>
</dbReference>
<dbReference type="Pfam" id="PF01751">
    <property type="entry name" value="Toprim"/>
    <property type="match status" value="1"/>
</dbReference>
<dbReference type="InterPro" id="IPR023405">
    <property type="entry name" value="Topo_IA_core_domain"/>
</dbReference>
<dbReference type="PROSITE" id="PS52039">
    <property type="entry name" value="TOPO_IA_2"/>
    <property type="match status" value="1"/>
</dbReference>
<dbReference type="InterPro" id="IPR005738">
    <property type="entry name" value="TopoIII"/>
</dbReference>
<dbReference type="InterPro" id="IPR003601">
    <property type="entry name" value="Topo_IA_2"/>
</dbReference>
<feature type="domain" description="Topo IA-type catalytic" evidence="14">
    <location>
        <begin position="157"/>
        <end position="599"/>
    </location>
</feature>
<evidence type="ECO:0000259" key="14">
    <source>
        <dbReference type="PROSITE" id="PS52039"/>
    </source>
</evidence>
<comment type="catalytic activity">
    <reaction evidence="1">
        <text>ATP-independent breakage of single-stranded DNA, followed by passage and rejoining.</text>
        <dbReference type="EC" id="5.6.2.1"/>
    </reaction>
</comment>
<dbReference type="PANTHER" id="PTHR11390">
    <property type="entry name" value="PROKARYOTIC DNA TOPOISOMERASE"/>
    <property type="match status" value="1"/>
</dbReference>
<dbReference type="InterPro" id="IPR025589">
    <property type="entry name" value="Toprim_C_rpt"/>
</dbReference>
<dbReference type="GO" id="GO:0046872">
    <property type="term" value="F:metal ion binding"/>
    <property type="evidence" value="ECO:0007669"/>
    <property type="project" value="UniProtKB-KW"/>
</dbReference>
<evidence type="ECO:0000256" key="11">
    <source>
        <dbReference type="ARBA" id="ARBA00032235"/>
    </source>
</evidence>
<accession>A0A3M7TYL7</accession>
<dbReference type="OrthoDB" id="9803554at2"/>
<keyword evidence="6" id="KW-0799">Topoisomerase</keyword>
<dbReference type="InterPro" id="IPR013825">
    <property type="entry name" value="Topo_IA_cen_sub2"/>
</dbReference>
<evidence type="ECO:0000256" key="10">
    <source>
        <dbReference type="ARBA" id="ARBA00031985"/>
    </source>
</evidence>
<dbReference type="InterPro" id="IPR013826">
    <property type="entry name" value="Topo_IA_cen_sub3"/>
</dbReference>
<dbReference type="CDD" id="cd03362">
    <property type="entry name" value="TOPRIM_TopoIA_TopoIII"/>
    <property type="match status" value="1"/>
</dbReference>
<dbReference type="AlphaFoldDB" id="A0A3M7TYL7"/>
<evidence type="ECO:0000256" key="8">
    <source>
        <dbReference type="ARBA" id="ARBA00023235"/>
    </source>
</evidence>
<dbReference type="InterPro" id="IPR013497">
    <property type="entry name" value="Topo_IA_cen"/>
</dbReference>
<evidence type="ECO:0000256" key="7">
    <source>
        <dbReference type="ARBA" id="ARBA00023125"/>
    </source>
</evidence>
<keyword evidence="4" id="KW-0479">Metal-binding</keyword>
<protein>
    <recommendedName>
        <fullName evidence="3">DNA topoisomerase</fullName>
        <ecNumber evidence="3">5.6.2.1</ecNumber>
    </recommendedName>
    <alternativeName>
        <fullName evidence="12">Omega-protein</fullName>
    </alternativeName>
    <alternativeName>
        <fullName evidence="11">Relaxing enzyme</fullName>
    </alternativeName>
    <alternativeName>
        <fullName evidence="9">Swivelase</fullName>
    </alternativeName>
    <alternativeName>
        <fullName evidence="10">Untwisting enzyme</fullName>
    </alternativeName>
</protein>
<comment type="caution">
    <text evidence="15">The sequence shown here is derived from an EMBL/GenBank/DDBJ whole genome shotgun (WGS) entry which is preliminary data.</text>
</comment>
<organism evidence="15 16">
    <name type="scientific">Alteribacter keqinensis</name>
    <dbReference type="NCBI Taxonomy" id="2483800"/>
    <lineage>
        <taxon>Bacteria</taxon>
        <taxon>Bacillati</taxon>
        <taxon>Bacillota</taxon>
        <taxon>Bacilli</taxon>
        <taxon>Bacillales</taxon>
        <taxon>Bacillaceae</taxon>
        <taxon>Alteribacter</taxon>
    </lineage>
</organism>
<dbReference type="CDD" id="cd00186">
    <property type="entry name" value="TOP1Ac"/>
    <property type="match status" value="1"/>
</dbReference>
<dbReference type="Pfam" id="PF01131">
    <property type="entry name" value="Topoisom_bac"/>
    <property type="match status" value="1"/>
</dbReference>
<dbReference type="SMART" id="SM00436">
    <property type="entry name" value="TOP1Bc"/>
    <property type="match status" value="1"/>
</dbReference>
<proteinExistence type="inferred from homology"/>
<dbReference type="SMART" id="SM00493">
    <property type="entry name" value="TOPRIM"/>
    <property type="match status" value="1"/>
</dbReference>
<dbReference type="NCBIfam" id="NF005829">
    <property type="entry name" value="PRK07726.1"/>
    <property type="match status" value="1"/>
</dbReference>
<dbReference type="NCBIfam" id="TIGR01056">
    <property type="entry name" value="topB"/>
    <property type="match status" value="1"/>
</dbReference>
<dbReference type="InterPro" id="IPR003602">
    <property type="entry name" value="Topo_IA_DNA-bd_dom"/>
</dbReference>
<evidence type="ECO:0000256" key="4">
    <source>
        <dbReference type="ARBA" id="ARBA00022723"/>
    </source>
</evidence>
<dbReference type="InterPro" id="IPR000380">
    <property type="entry name" value="Topo_IA"/>
</dbReference>
<dbReference type="GO" id="GO:0006281">
    <property type="term" value="P:DNA repair"/>
    <property type="evidence" value="ECO:0007669"/>
    <property type="project" value="TreeGrafter"/>
</dbReference>
<keyword evidence="8 15" id="KW-0413">Isomerase</keyword>
<evidence type="ECO:0000256" key="12">
    <source>
        <dbReference type="ARBA" id="ARBA00032877"/>
    </source>
</evidence>
<comment type="similarity">
    <text evidence="2">Belongs to the type IA topoisomerase family.</text>
</comment>
<dbReference type="GO" id="GO:0003917">
    <property type="term" value="F:DNA topoisomerase type I (single strand cut, ATP-independent) activity"/>
    <property type="evidence" value="ECO:0007669"/>
    <property type="project" value="UniProtKB-EC"/>
</dbReference>
<dbReference type="GO" id="GO:0003677">
    <property type="term" value="F:DNA binding"/>
    <property type="evidence" value="ECO:0007669"/>
    <property type="project" value="UniProtKB-KW"/>
</dbReference>
<evidence type="ECO:0000313" key="15">
    <source>
        <dbReference type="EMBL" id="RNA69992.1"/>
    </source>
</evidence>
<dbReference type="GO" id="GO:0043597">
    <property type="term" value="C:cytoplasmic replication fork"/>
    <property type="evidence" value="ECO:0007669"/>
    <property type="project" value="TreeGrafter"/>
</dbReference>
<dbReference type="PANTHER" id="PTHR11390:SF21">
    <property type="entry name" value="DNA TOPOISOMERASE 3-ALPHA"/>
    <property type="match status" value="1"/>
</dbReference>
<keyword evidence="7" id="KW-0238">DNA-binding</keyword>
<dbReference type="Gene3D" id="3.40.50.140">
    <property type="match status" value="1"/>
</dbReference>
<dbReference type="PROSITE" id="PS50880">
    <property type="entry name" value="TOPRIM"/>
    <property type="match status" value="1"/>
</dbReference>
<sequence length="720" mass="81045">MPVILAEKPSQAKAYAEAFSNVKKGDGFLSIPACTQFPSGAKLTWGIGHLVELKNPSEYKGEWKRWSLGTLPIVPERFEFKPARRTLKQFNVVKRLLKEADEIIVATDCDREGENIARSIIAMSGARGKPTKRLWINSLEVDEVRKGFASLKEGEHYLPLYEEAQARQVGDWLVGINTSRLYTLLLKQKGIEDVFSVGRVQTPTLNLIYERQKEIENFKPEPFFEIEGTFKTEAGTYKGKMKGRYKTKEEVSRMLNDKGVSERETGLVKDVKKQVKRQKPPKLHSLSTLQSAMNKKYKYSPSKVLKIVQSLYDQPLKLVTYPRTDTQHITHSEFTYLKNNLSAYQKVAGADFEPASLNPGKRYVDDAKVQEHYAIIPTKKIPQTRTVEGLRQDQRNVYMEIVNSSLAMFHHDYLYEETTITTDVKTLDFFTRGRVEKERGWKELFYKGDSKKKDGDTLLPPVVKGMTAEAKVNVTEDETKPPKPFTEGQLITMMKTCGQMIDEDEEVRATLKEVEGLGTEATRSSIIETLIKQEYIKVNKNIVSVTEKGRILCEAVSGTLLAKPAMTAKWEKYLKKIGQGAGKKTAFIDNTIAFTHKIVEDAGDVVAKLEVSEAAKSQVSEKGRGKGGKWAPAEPVASCPACGKGQIMDRKTFYGCSEYKAGCKQTFNKRVLGKTLSKTAIKQLCEKGKTNKLKGFKGKKPFDASLVLKDGKVEFDFVNQ</sequence>
<keyword evidence="16" id="KW-1185">Reference proteome</keyword>
<dbReference type="SMART" id="SM00437">
    <property type="entry name" value="TOP1Ac"/>
    <property type="match status" value="1"/>
</dbReference>
<dbReference type="InterPro" id="IPR023406">
    <property type="entry name" value="Topo_IA_AS"/>
</dbReference>
<dbReference type="InterPro" id="IPR013824">
    <property type="entry name" value="Topo_IA_cen_sub1"/>
</dbReference>
<evidence type="ECO:0000256" key="6">
    <source>
        <dbReference type="ARBA" id="ARBA00023029"/>
    </source>
</evidence>
<reference evidence="15 16" key="1">
    <citation type="submission" date="2018-10" db="EMBL/GenBank/DDBJ databases">
        <title>Bacillus Keqinensis sp. nov., a moderately halophilic bacterium isolated from a saline-alkaline lake.</title>
        <authorList>
            <person name="Wang H."/>
        </authorList>
    </citation>
    <scope>NUCLEOTIDE SEQUENCE [LARGE SCALE GENOMIC DNA]</scope>
    <source>
        <strain evidence="15 16">KQ-3</strain>
    </source>
</reference>
<evidence type="ECO:0000256" key="5">
    <source>
        <dbReference type="ARBA" id="ARBA00022842"/>
    </source>
</evidence>
<dbReference type="Gene3D" id="2.70.20.10">
    <property type="entry name" value="Topoisomerase I, domain 3"/>
    <property type="match status" value="1"/>
</dbReference>
<evidence type="ECO:0000256" key="2">
    <source>
        <dbReference type="ARBA" id="ARBA00009446"/>
    </source>
</evidence>
<dbReference type="EMBL" id="RHIB01000001">
    <property type="protein sequence ID" value="RNA69992.1"/>
    <property type="molecule type" value="Genomic_DNA"/>
</dbReference>
<evidence type="ECO:0000256" key="1">
    <source>
        <dbReference type="ARBA" id="ARBA00000213"/>
    </source>
</evidence>
<evidence type="ECO:0000256" key="3">
    <source>
        <dbReference type="ARBA" id="ARBA00012891"/>
    </source>
</evidence>
<dbReference type="EC" id="5.6.2.1" evidence="3"/>
<dbReference type="Gene3D" id="1.10.460.10">
    <property type="entry name" value="Topoisomerase I, domain 2"/>
    <property type="match status" value="1"/>
</dbReference>
<evidence type="ECO:0000259" key="13">
    <source>
        <dbReference type="PROSITE" id="PS50880"/>
    </source>
</evidence>
<feature type="domain" description="Toprim" evidence="13">
    <location>
        <begin position="69"/>
        <end position="138"/>
    </location>
</feature>
<evidence type="ECO:0000256" key="9">
    <source>
        <dbReference type="ARBA" id="ARBA00030003"/>
    </source>
</evidence>
<dbReference type="Gene3D" id="1.10.290.10">
    <property type="entry name" value="Topoisomerase I, domain 4"/>
    <property type="match status" value="1"/>
</dbReference>
<dbReference type="InterPro" id="IPR034144">
    <property type="entry name" value="TOPRIM_TopoIII"/>
</dbReference>
<evidence type="ECO:0000313" key="16">
    <source>
        <dbReference type="Proteomes" id="UP000278746"/>
    </source>
</evidence>
<dbReference type="InterPro" id="IPR006171">
    <property type="entry name" value="TOPRIM_dom"/>
</dbReference>
<dbReference type="Proteomes" id="UP000278746">
    <property type="component" value="Unassembled WGS sequence"/>
</dbReference>
<dbReference type="PROSITE" id="PS00396">
    <property type="entry name" value="TOPO_IA_1"/>
    <property type="match status" value="1"/>
</dbReference>
<name>A0A3M7TYL7_9BACI</name>
<dbReference type="RefSeq" id="WP_122897504.1">
    <property type="nucleotide sequence ID" value="NZ_RHIB01000001.1"/>
</dbReference>
<gene>
    <name evidence="15" type="ORF">EBO34_08690</name>
</gene>
<keyword evidence="5" id="KW-0460">Magnesium</keyword>
<dbReference type="Pfam" id="PF13342">
    <property type="entry name" value="Toprim_Crpt"/>
    <property type="match status" value="1"/>
</dbReference>
<dbReference type="GO" id="GO:0006265">
    <property type="term" value="P:DNA topological change"/>
    <property type="evidence" value="ECO:0007669"/>
    <property type="project" value="InterPro"/>
</dbReference>
<dbReference type="GO" id="GO:0006310">
    <property type="term" value="P:DNA recombination"/>
    <property type="evidence" value="ECO:0007669"/>
    <property type="project" value="TreeGrafter"/>
</dbReference>
<dbReference type="PRINTS" id="PR00417">
    <property type="entry name" value="PRTPISMRASEI"/>
</dbReference>